<keyword evidence="1" id="KW-0812">Transmembrane</keyword>
<dbReference type="RefSeq" id="WP_378036231.1">
    <property type="nucleotide sequence ID" value="NZ_JBHSIV010000010.1"/>
</dbReference>
<evidence type="ECO:0000313" key="4">
    <source>
        <dbReference type="Proteomes" id="UP001595947"/>
    </source>
</evidence>
<organism evidence="3 4">
    <name type="scientific">Actinomycetospora atypica</name>
    <dbReference type="NCBI Taxonomy" id="1290095"/>
    <lineage>
        <taxon>Bacteria</taxon>
        <taxon>Bacillati</taxon>
        <taxon>Actinomycetota</taxon>
        <taxon>Actinomycetes</taxon>
        <taxon>Pseudonocardiales</taxon>
        <taxon>Pseudonocardiaceae</taxon>
        <taxon>Actinomycetospora</taxon>
    </lineage>
</organism>
<comment type="caution">
    <text evidence="3">The sequence shown here is derived from an EMBL/GenBank/DDBJ whole genome shotgun (WGS) entry which is preliminary data.</text>
</comment>
<proteinExistence type="predicted"/>
<feature type="transmembrane region" description="Helical" evidence="1">
    <location>
        <begin position="142"/>
        <end position="162"/>
    </location>
</feature>
<protein>
    <recommendedName>
        <fullName evidence="5">Secreted protein</fullName>
    </recommendedName>
</protein>
<accession>A0ABV9YNF9</accession>
<dbReference type="EMBL" id="JBHSIV010000010">
    <property type="protein sequence ID" value="MFC5062879.1"/>
    <property type="molecule type" value="Genomic_DNA"/>
</dbReference>
<gene>
    <name evidence="3" type="ORF">ACFPBZ_11730</name>
</gene>
<keyword evidence="1" id="KW-0472">Membrane</keyword>
<evidence type="ECO:0008006" key="5">
    <source>
        <dbReference type="Google" id="ProtNLM"/>
    </source>
</evidence>
<keyword evidence="4" id="KW-1185">Reference proteome</keyword>
<keyword evidence="2" id="KW-0732">Signal</keyword>
<sequence>MMRSCALAALLVAVGALALAGPVAAHESAPAGVVRVAQSLGDRDLTLVLTPPPSGTGSMDVAVEALDTTAAGGRPVRVGVEPAAAAGTPADTAVVPGPVGAPGRSTVALDRAGSWDVVLADGGAVARIPLRWVDPGTPASTWVARLAIAVAVLAGIAATTAGARRRPRLVGGLAALAAAGVAAGVTAIALGTPAAPAAYVAGGATTGPAAAPMAGMDGMAGMGGTAAMPATGAGPVTLSASLRPSVLALGFTDGSTGADVDDLTVHDEAFVHVAVLGQDGSEQHLHPVRVAPGRWEVRFTPTAAGRYGLFAEFSRDGADHQLARTVLDVPGTPPAPAALPGPGVRDVAGMQVAVSVDGVAPGGPTRIRAEFSAGGRPVTDLQAWLGMAGHLFVLGPGRRGAPDPADAATSFTHAHDMTPRAAGRGHGPEITFTTVLPEPGRYRLWLQVLRGGSLVTVPVELDVPGGPTGV</sequence>
<reference evidence="4" key="1">
    <citation type="journal article" date="2019" name="Int. J. Syst. Evol. Microbiol.">
        <title>The Global Catalogue of Microorganisms (GCM) 10K type strain sequencing project: providing services to taxonomists for standard genome sequencing and annotation.</title>
        <authorList>
            <consortium name="The Broad Institute Genomics Platform"/>
            <consortium name="The Broad Institute Genome Sequencing Center for Infectious Disease"/>
            <person name="Wu L."/>
            <person name="Ma J."/>
        </authorList>
    </citation>
    <scope>NUCLEOTIDE SEQUENCE [LARGE SCALE GENOMIC DNA]</scope>
    <source>
        <strain evidence="4">CGMCC 4.7093</strain>
    </source>
</reference>
<dbReference type="Proteomes" id="UP001595947">
    <property type="component" value="Unassembled WGS sequence"/>
</dbReference>
<feature type="transmembrane region" description="Helical" evidence="1">
    <location>
        <begin position="169"/>
        <end position="190"/>
    </location>
</feature>
<feature type="chain" id="PRO_5047421512" description="Secreted protein" evidence="2">
    <location>
        <begin position="21"/>
        <end position="470"/>
    </location>
</feature>
<evidence type="ECO:0000313" key="3">
    <source>
        <dbReference type="EMBL" id="MFC5062879.1"/>
    </source>
</evidence>
<feature type="signal peptide" evidence="2">
    <location>
        <begin position="1"/>
        <end position="20"/>
    </location>
</feature>
<evidence type="ECO:0000256" key="2">
    <source>
        <dbReference type="SAM" id="SignalP"/>
    </source>
</evidence>
<name>A0ABV9YNF9_9PSEU</name>
<evidence type="ECO:0000256" key="1">
    <source>
        <dbReference type="SAM" id="Phobius"/>
    </source>
</evidence>
<keyword evidence="1" id="KW-1133">Transmembrane helix</keyword>